<comment type="caution">
    <text evidence="2">The sequence shown here is derived from an EMBL/GenBank/DDBJ whole genome shotgun (WGS) entry which is preliminary data.</text>
</comment>
<name>A0ABN0RSX2_9FLAO</name>
<proteinExistence type="predicted"/>
<organism evidence="2 3">
    <name type="scientific">Cellulophaga geojensis KL-A</name>
    <dbReference type="NCBI Taxonomy" id="1328323"/>
    <lineage>
        <taxon>Bacteria</taxon>
        <taxon>Pseudomonadati</taxon>
        <taxon>Bacteroidota</taxon>
        <taxon>Flavobacteriia</taxon>
        <taxon>Flavobacteriales</taxon>
        <taxon>Flavobacteriaceae</taxon>
        <taxon>Cellulophaga</taxon>
    </lineage>
</organism>
<dbReference type="RefSeq" id="WP_034642818.1">
    <property type="nucleotide sequence ID" value="NZ_ARZX01000001.1"/>
</dbReference>
<sequence length="698" mass="80241">MYISPVDLLGISLDQLMNLDSRGIIRLEKTLKIQRLRSGANAYNPEQVSSIIKQLSNEEQKKSVYFVEKHRYLKEFITTGNDSGEKTFVIDAVLIAKTPNIKEFLEPYFEAYFMKMVKTDFAAKKYDTIIKAMQHKELFTDYLLSTYYRYIKSQADIITEKVKISSNGDLISRCPEVTYKTYIHLLNTVSLGVITKSKADYVNAMIDYYNITKNVYQEFPRVQRAFRNFKLIEVANQETKDFYIKVANHVGSQHWASQQQQHTSTRRDTKKSKESSFSSLKAIGIVIGIMIFLVRVGRIFTSSSSSSTNYSTYSSPNYKIPTLEFSYEDDKTAFYSDLIHKAENDSLDINNKIIIKSGTTPYAASFKSNEGLRSGDFIKVLNKRTRPFILFEHFNVIKPDYAAYTRPNDSFKIMNKNYLEELVFYMGDDFVGNESLKRETYGSSTKLSASKKYFKSVNEKELSFLKNKYIIDSLGTDPNIVVYDDDIVFTDVFYHLEPHKILPPEVEEVEETIIMDSEPHRYYEEPSETVSRKNKAPFFVNLFKGEDVSTVKWSLKNLKTGANPFPKIFKSIRSNSITGYEVVVNNTSAEDVILFGVNTALSRDQSTYIKKNTSVTLNLHDEDDTLYIYMGSYFYQHKDFDVNSTINSPNGFFKNSSKIGKDLSKKSFTITYLGVNPKINITPFGVTLVDIEYDENKS</sequence>
<evidence type="ECO:0000256" key="1">
    <source>
        <dbReference type="SAM" id="MobiDB-lite"/>
    </source>
</evidence>
<reference evidence="2 3" key="1">
    <citation type="journal article" date="2014" name="Genome Announc.">
        <title>Draft Genome Sequence of the Carrageenan-Degrading Bacterium Cellulophaga sp. Strain KL-A, Isolated from Decaying Marine Algae.</title>
        <authorList>
            <person name="Shan D."/>
            <person name="Ying J."/>
            <person name="Li X."/>
            <person name="Gao Z."/>
            <person name="Wei G."/>
            <person name="Shao Z."/>
        </authorList>
    </citation>
    <scope>NUCLEOTIDE SEQUENCE [LARGE SCALE GENOMIC DNA]</scope>
    <source>
        <strain evidence="2 3">KL-A</strain>
    </source>
</reference>
<keyword evidence="3" id="KW-1185">Reference proteome</keyword>
<feature type="compositionally biased region" description="Polar residues" evidence="1">
    <location>
        <begin position="254"/>
        <end position="263"/>
    </location>
</feature>
<gene>
    <name evidence="2" type="ORF">KLA_00570</name>
</gene>
<evidence type="ECO:0000313" key="2">
    <source>
        <dbReference type="EMBL" id="EWH15007.1"/>
    </source>
</evidence>
<evidence type="ECO:0000313" key="3">
    <source>
        <dbReference type="Proteomes" id="UP000019275"/>
    </source>
</evidence>
<dbReference type="EMBL" id="ARZX01000001">
    <property type="protein sequence ID" value="EWH15007.1"/>
    <property type="molecule type" value="Genomic_DNA"/>
</dbReference>
<dbReference type="Proteomes" id="UP000019275">
    <property type="component" value="Unassembled WGS sequence"/>
</dbReference>
<feature type="region of interest" description="Disordered" evidence="1">
    <location>
        <begin position="254"/>
        <end position="273"/>
    </location>
</feature>
<protein>
    <submittedName>
        <fullName evidence="2">Uncharacterized protein</fullName>
    </submittedName>
</protein>
<accession>A0ABN0RSX2</accession>